<evidence type="ECO:0000313" key="3">
    <source>
        <dbReference type="Proteomes" id="UP000294003"/>
    </source>
</evidence>
<protein>
    <submittedName>
        <fullName evidence="2">Uncharacterized protein</fullName>
    </submittedName>
</protein>
<proteinExistence type="predicted"/>
<evidence type="ECO:0000313" key="2">
    <source>
        <dbReference type="EMBL" id="RYO78558.1"/>
    </source>
</evidence>
<reference evidence="2 3" key="1">
    <citation type="submission" date="2018-06" db="EMBL/GenBank/DDBJ databases">
        <title>Complete Genomes of Monosporascus.</title>
        <authorList>
            <person name="Robinson A.J."/>
            <person name="Natvig D.O."/>
        </authorList>
    </citation>
    <scope>NUCLEOTIDE SEQUENCE [LARGE SCALE GENOMIC DNA]</scope>
    <source>
        <strain evidence="2 3">CBS 609.92</strain>
    </source>
</reference>
<gene>
    <name evidence="2" type="ORF">DL762_008642</name>
</gene>
<dbReference type="Proteomes" id="UP000294003">
    <property type="component" value="Unassembled WGS sequence"/>
</dbReference>
<sequence>MPINLSSPSAERYCRNRDMSSAEGVAKQQPAPSGTYEAGCHCGHVKSQFALSPAAAQAPRAAVRLLGVHEAGVPARV</sequence>
<feature type="region of interest" description="Disordered" evidence="1">
    <location>
        <begin position="1"/>
        <end position="30"/>
    </location>
</feature>
<evidence type="ECO:0000256" key="1">
    <source>
        <dbReference type="SAM" id="MobiDB-lite"/>
    </source>
</evidence>
<organism evidence="2 3">
    <name type="scientific">Monosporascus cannonballus</name>
    <dbReference type="NCBI Taxonomy" id="155416"/>
    <lineage>
        <taxon>Eukaryota</taxon>
        <taxon>Fungi</taxon>
        <taxon>Dikarya</taxon>
        <taxon>Ascomycota</taxon>
        <taxon>Pezizomycotina</taxon>
        <taxon>Sordariomycetes</taxon>
        <taxon>Xylariomycetidae</taxon>
        <taxon>Xylariales</taxon>
        <taxon>Xylariales incertae sedis</taxon>
        <taxon>Monosporascus</taxon>
    </lineage>
</organism>
<dbReference type="EMBL" id="QJNS01000376">
    <property type="protein sequence ID" value="RYO78558.1"/>
    <property type="molecule type" value="Genomic_DNA"/>
</dbReference>
<accession>A0ABY0H011</accession>
<keyword evidence="3" id="KW-1185">Reference proteome</keyword>
<name>A0ABY0H011_9PEZI</name>
<comment type="caution">
    <text evidence="2">The sequence shown here is derived from an EMBL/GenBank/DDBJ whole genome shotgun (WGS) entry which is preliminary data.</text>
</comment>